<organism evidence="3 4">
    <name type="scientific">Tieghemiomyces parasiticus</name>
    <dbReference type="NCBI Taxonomy" id="78921"/>
    <lineage>
        <taxon>Eukaryota</taxon>
        <taxon>Fungi</taxon>
        <taxon>Fungi incertae sedis</taxon>
        <taxon>Zoopagomycota</taxon>
        <taxon>Kickxellomycotina</taxon>
        <taxon>Dimargaritomycetes</taxon>
        <taxon>Dimargaritales</taxon>
        <taxon>Dimargaritaceae</taxon>
        <taxon>Tieghemiomyces</taxon>
    </lineage>
</organism>
<accession>A0A9W8AGZ6</accession>
<name>A0A9W8AGZ6_9FUNG</name>
<dbReference type="OrthoDB" id="197400at2759"/>
<feature type="compositionally biased region" description="Polar residues" evidence="1">
    <location>
        <begin position="77"/>
        <end position="94"/>
    </location>
</feature>
<evidence type="ECO:0000313" key="3">
    <source>
        <dbReference type="EMBL" id="KAJ1929317.1"/>
    </source>
</evidence>
<feature type="domain" description="Survival Motor Neuron Gemin2-binding" evidence="2">
    <location>
        <begin position="2"/>
        <end position="27"/>
    </location>
</feature>
<dbReference type="AlphaFoldDB" id="A0A9W8AGZ6"/>
<dbReference type="InterPro" id="IPR040424">
    <property type="entry name" value="Smn1"/>
</dbReference>
<proteinExistence type="predicted"/>
<dbReference type="EMBL" id="JANBPT010000039">
    <property type="protein sequence ID" value="KAJ1929317.1"/>
    <property type="molecule type" value="Genomic_DNA"/>
</dbReference>
<dbReference type="CDD" id="cd22851">
    <property type="entry name" value="SMN_N"/>
    <property type="match status" value="1"/>
</dbReference>
<protein>
    <recommendedName>
        <fullName evidence="2">Survival Motor Neuron Gemin2-binding domain-containing protein</fullName>
    </recommendedName>
</protein>
<dbReference type="InterPro" id="IPR049481">
    <property type="entry name" value="SMN_G2-BD"/>
</dbReference>
<sequence length="167" mass="18194">MEPDAWDDSELIQAWDDALNQYRDHHGRDYKAGDESEAEVTGYEEGDEEYYDEDGEYEGQGGAGDDSYATEPIGEDSAQNATESTKPAASTVRSPPQVPPSTNPTPPAPPPPFIPADGAWAGPTHSSAPVPPALSSIPDDQGELSNLLMSWYYAGYYTGYYQGRRQR</sequence>
<keyword evidence="4" id="KW-1185">Reference proteome</keyword>
<dbReference type="PANTHER" id="PTHR39267">
    <property type="entry name" value="SURVIVAL MOTOR NEURON-LIKE PROTEIN 1"/>
    <property type="match status" value="1"/>
</dbReference>
<feature type="region of interest" description="Disordered" evidence="1">
    <location>
        <begin position="26"/>
        <end position="141"/>
    </location>
</feature>
<dbReference type="Pfam" id="PF20636">
    <property type="entry name" value="SMN_G2-BD"/>
    <property type="match status" value="1"/>
</dbReference>
<gene>
    <name evidence="3" type="ORF">IWQ60_001287</name>
</gene>
<reference evidence="3" key="1">
    <citation type="submission" date="2022-07" db="EMBL/GenBank/DDBJ databases">
        <title>Phylogenomic reconstructions and comparative analyses of Kickxellomycotina fungi.</title>
        <authorList>
            <person name="Reynolds N.K."/>
            <person name="Stajich J.E."/>
            <person name="Barry K."/>
            <person name="Grigoriev I.V."/>
            <person name="Crous P."/>
            <person name="Smith M.E."/>
        </authorList>
    </citation>
    <scope>NUCLEOTIDE SEQUENCE</scope>
    <source>
        <strain evidence="3">RSA 861</strain>
    </source>
</reference>
<dbReference type="Gene3D" id="3.40.190.10">
    <property type="entry name" value="Periplasmic binding protein-like II"/>
    <property type="match status" value="1"/>
</dbReference>
<evidence type="ECO:0000313" key="4">
    <source>
        <dbReference type="Proteomes" id="UP001150569"/>
    </source>
</evidence>
<dbReference type="Proteomes" id="UP001150569">
    <property type="component" value="Unassembled WGS sequence"/>
</dbReference>
<dbReference type="PANTHER" id="PTHR39267:SF1">
    <property type="entry name" value="SURVIVAL MOTOR NEURON PROTEIN"/>
    <property type="match status" value="1"/>
</dbReference>
<feature type="compositionally biased region" description="Acidic residues" evidence="1">
    <location>
        <begin position="35"/>
        <end position="57"/>
    </location>
</feature>
<evidence type="ECO:0000256" key="1">
    <source>
        <dbReference type="SAM" id="MobiDB-lite"/>
    </source>
</evidence>
<comment type="caution">
    <text evidence="3">The sequence shown here is derived from an EMBL/GenBank/DDBJ whole genome shotgun (WGS) entry which is preliminary data.</text>
</comment>
<evidence type="ECO:0000259" key="2">
    <source>
        <dbReference type="Pfam" id="PF20636"/>
    </source>
</evidence>
<feature type="compositionally biased region" description="Pro residues" evidence="1">
    <location>
        <begin position="96"/>
        <end position="114"/>
    </location>
</feature>